<keyword evidence="3" id="KW-1185">Reference proteome</keyword>
<keyword evidence="1" id="KW-0732">Signal</keyword>
<evidence type="ECO:0000313" key="2">
    <source>
        <dbReference type="EMBL" id="MBD2756464.1"/>
    </source>
</evidence>
<evidence type="ECO:0000256" key="1">
    <source>
        <dbReference type="SAM" id="SignalP"/>
    </source>
</evidence>
<feature type="signal peptide" evidence="1">
    <location>
        <begin position="1"/>
        <end position="24"/>
    </location>
</feature>
<evidence type="ECO:0008006" key="4">
    <source>
        <dbReference type="Google" id="ProtNLM"/>
    </source>
</evidence>
<proteinExistence type="predicted"/>
<dbReference type="EMBL" id="JACXAA010000012">
    <property type="protein sequence ID" value="MBD2756464.1"/>
    <property type="molecule type" value="Genomic_DNA"/>
</dbReference>
<dbReference type="Proteomes" id="UP000653797">
    <property type="component" value="Unassembled WGS sequence"/>
</dbReference>
<dbReference type="RefSeq" id="WP_191042081.1">
    <property type="nucleotide sequence ID" value="NZ_JACXAA010000012.1"/>
</dbReference>
<gene>
    <name evidence="2" type="ORF">IC230_26485</name>
</gene>
<protein>
    <recommendedName>
        <fullName evidence="4">Lipocalin-like domain-containing protein</fullName>
    </recommendedName>
</protein>
<evidence type="ECO:0000313" key="3">
    <source>
        <dbReference type="Proteomes" id="UP000653797"/>
    </source>
</evidence>
<comment type="caution">
    <text evidence="2">The sequence shown here is derived from an EMBL/GenBank/DDBJ whole genome shotgun (WGS) entry which is preliminary data.</text>
</comment>
<accession>A0A927B6V2</accession>
<dbReference type="AlphaFoldDB" id="A0A927B6V2"/>
<reference evidence="2" key="1">
    <citation type="submission" date="2020-09" db="EMBL/GenBank/DDBJ databases">
        <authorList>
            <person name="Kim M.K."/>
        </authorList>
    </citation>
    <scope>NUCLEOTIDE SEQUENCE</scope>
    <source>
        <strain evidence="2">BT704</strain>
    </source>
</reference>
<feature type="chain" id="PRO_5037807911" description="Lipocalin-like domain-containing protein" evidence="1">
    <location>
        <begin position="25"/>
        <end position="144"/>
    </location>
</feature>
<sequence length="144" mass="15018">MKAKSIHTTRLLMLLALGSMYVVGCKKSETTTPPDLAANLVGTYRVTAIGGLPANLPATPTAASVVVARNGSALDQVQITAAYSITSAVGGQSITDSKTINLQQSGTNVDLYDGTTKVGYWSNNTINATDYPFLTAKISFTASK</sequence>
<organism evidence="2 3">
    <name type="scientific">Spirosoma validum</name>
    <dbReference type="NCBI Taxonomy" id="2771355"/>
    <lineage>
        <taxon>Bacteria</taxon>
        <taxon>Pseudomonadati</taxon>
        <taxon>Bacteroidota</taxon>
        <taxon>Cytophagia</taxon>
        <taxon>Cytophagales</taxon>
        <taxon>Cytophagaceae</taxon>
        <taxon>Spirosoma</taxon>
    </lineage>
</organism>
<name>A0A927B6V2_9BACT</name>